<dbReference type="SUPFAM" id="SSF49265">
    <property type="entry name" value="Fibronectin type III"/>
    <property type="match status" value="1"/>
</dbReference>
<dbReference type="InterPro" id="IPR036116">
    <property type="entry name" value="FN3_sf"/>
</dbReference>
<dbReference type="PANTHER" id="PTHR11254">
    <property type="entry name" value="HECT DOMAIN UBIQUITIN-PROTEIN LIGASE"/>
    <property type="match status" value="1"/>
</dbReference>
<gene>
    <name evidence="9" type="ORF">P3T76_008607</name>
</gene>
<dbReference type="GO" id="GO:0006511">
    <property type="term" value="P:ubiquitin-dependent protein catabolic process"/>
    <property type="evidence" value="ECO:0007669"/>
    <property type="project" value="TreeGrafter"/>
</dbReference>
<dbReference type="SMART" id="SM00060">
    <property type="entry name" value="FN3"/>
    <property type="match status" value="2"/>
</dbReference>
<evidence type="ECO:0000256" key="6">
    <source>
        <dbReference type="PROSITE-ProRule" id="PRU00104"/>
    </source>
</evidence>
<evidence type="ECO:0000313" key="10">
    <source>
        <dbReference type="Proteomes" id="UP001259832"/>
    </source>
</evidence>
<evidence type="ECO:0000256" key="1">
    <source>
        <dbReference type="ARBA" id="ARBA00000885"/>
    </source>
</evidence>
<comment type="pathway">
    <text evidence="2">Protein modification; protein ubiquitination.</text>
</comment>
<evidence type="ECO:0000313" key="9">
    <source>
        <dbReference type="EMBL" id="KAK1939223.1"/>
    </source>
</evidence>
<dbReference type="InterPro" id="IPR000569">
    <property type="entry name" value="HECT_dom"/>
</dbReference>
<feature type="domain" description="HECT" evidence="7">
    <location>
        <begin position="782"/>
        <end position="1108"/>
    </location>
</feature>
<dbReference type="InterPro" id="IPR003961">
    <property type="entry name" value="FN3_dom"/>
</dbReference>
<dbReference type="EC" id="2.3.2.26" evidence="3"/>
<evidence type="ECO:0000259" key="7">
    <source>
        <dbReference type="PROSITE" id="PS50237"/>
    </source>
</evidence>
<dbReference type="Gene3D" id="3.30.2410.10">
    <property type="entry name" value="Hect, E3 ligase catalytic domain"/>
    <property type="match status" value="1"/>
</dbReference>
<dbReference type="SMART" id="SM00119">
    <property type="entry name" value="HECTc"/>
    <property type="match status" value="1"/>
</dbReference>
<comment type="caution">
    <text evidence="9">The sequence shown here is derived from an EMBL/GenBank/DDBJ whole genome shotgun (WGS) entry which is preliminary data.</text>
</comment>
<dbReference type="CDD" id="cd00063">
    <property type="entry name" value="FN3"/>
    <property type="match status" value="2"/>
</dbReference>
<dbReference type="InterPro" id="IPR035983">
    <property type="entry name" value="Hect_E3_ubiquitin_ligase"/>
</dbReference>
<dbReference type="Gene3D" id="2.20.70.10">
    <property type="match status" value="1"/>
</dbReference>
<reference evidence="9" key="1">
    <citation type="submission" date="2023-08" db="EMBL/GenBank/DDBJ databases">
        <title>Reference Genome Resource for the Citrus Pathogen Phytophthora citrophthora.</title>
        <authorList>
            <person name="Moller H."/>
            <person name="Coetzee B."/>
            <person name="Rose L.J."/>
            <person name="Van Niekerk J.M."/>
        </authorList>
    </citation>
    <scope>NUCLEOTIDE SEQUENCE</scope>
    <source>
        <strain evidence="9">STE-U-9442</strain>
    </source>
</reference>
<dbReference type="PROSITE" id="PS50853">
    <property type="entry name" value="FN3"/>
    <property type="match status" value="2"/>
</dbReference>
<protein>
    <recommendedName>
        <fullName evidence="3">HECT-type E3 ubiquitin transferase</fullName>
        <ecNumber evidence="3">2.3.2.26</ecNumber>
    </recommendedName>
</protein>
<comment type="catalytic activity">
    <reaction evidence="1">
        <text>S-ubiquitinyl-[E2 ubiquitin-conjugating enzyme]-L-cysteine + [acceptor protein]-L-lysine = [E2 ubiquitin-conjugating enzyme]-L-cysteine + N(6)-ubiquitinyl-[acceptor protein]-L-lysine.</text>
        <dbReference type="EC" id="2.3.2.26"/>
    </reaction>
</comment>
<dbReference type="GO" id="GO:0005737">
    <property type="term" value="C:cytoplasm"/>
    <property type="evidence" value="ECO:0007669"/>
    <property type="project" value="TreeGrafter"/>
</dbReference>
<evidence type="ECO:0000256" key="2">
    <source>
        <dbReference type="ARBA" id="ARBA00004906"/>
    </source>
</evidence>
<proteinExistence type="predicted"/>
<dbReference type="GO" id="GO:0000209">
    <property type="term" value="P:protein polyubiquitination"/>
    <property type="evidence" value="ECO:0007669"/>
    <property type="project" value="TreeGrafter"/>
</dbReference>
<dbReference type="Pfam" id="PF00041">
    <property type="entry name" value="fn3"/>
    <property type="match status" value="1"/>
</dbReference>
<keyword evidence="5 6" id="KW-0833">Ubl conjugation pathway</keyword>
<dbReference type="Proteomes" id="UP001259832">
    <property type="component" value="Unassembled WGS sequence"/>
</dbReference>
<dbReference type="PROSITE" id="PS50237">
    <property type="entry name" value="HECT"/>
    <property type="match status" value="1"/>
</dbReference>
<name>A0AAD9GJ11_9STRA</name>
<evidence type="ECO:0000259" key="8">
    <source>
        <dbReference type="PROSITE" id="PS50853"/>
    </source>
</evidence>
<keyword evidence="4" id="KW-0808">Transferase</keyword>
<evidence type="ECO:0000256" key="4">
    <source>
        <dbReference type="ARBA" id="ARBA00022679"/>
    </source>
</evidence>
<feature type="active site" description="Glycyl thioester intermediate" evidence="6">
    <location>
        <position position="1076"/>
    </location>
</feature>
<dbReference type="Gene3D" id="3.90.1750.10">
    <property type="entry name" value="Hect, E3 ligase catalytic domains"/>
    <property type="match status" value="1"/>
</dbReference>
<dbReference type="PANTHER" id="PTHR11254:SF67">
    <property type="entry name" value="E3 UBIQUITIN-PROTEIN LIGASE HUWE1"/>
    <property type="match status" value="1"/>
</dbReference>
<dbReference type="FunFam" id="3.30.2160.10:FF:000001">
    <property type="entry name" value="E3 ubiquitin-protein ligase NEDD4-like"/>
    <property type="match status" value="1"/>
</dbReference>
<dbReference type="AlphaFoldDB" id="A0AAD9GJ11"/>
<sequence length="1108" mass="122628">MGWPRIRVPVGVTFDRFEWNTTSLHRAVGLDELDGGVPRLHDGRLGGGVVHVAAVHPAVVLVSEQQHVRLSTDVSASLKDLVHAAVGLDKVRVVSGSHEQLRHLDGLSELVHSAVTLEHVLHDPRGVERHVAQHDRVGLRSLRSTHPRAPAHAVADDALGTCLALEVVDGVLDAWAEVLSKRVLLEPVYEAVRVIQVVAIRKVHNYHSVAKLAQRVSISFGAAAVEAVNVGVGDDAGLGGGRARHVDVGVASLLHDANVGGSIARRLSSHGAAAHSLERIWRRSLALGGRSRNDNQHCLPILTTSTSVTTTMGGILRKVPVEAKTTTKAVFAPSSPGNSRVVVPALTDDELDLQEELEAKREEEAAQKQKAAVAHIVENLFPYAPVTVQTQKYPISSPKAGQSYLWITVDEAEIKRRGGGESAVRYPVGAAVDEDGNVFVSEAGSTPKANANESATPYKISAANIMDFAANKQAPPVLKPPRLVEAQQTELVVKWKKSIDSTVDRYEVQYRRADSLINAWAGLAVVTAWKHVSLSGMRCHTPFEFRVRARNAGGWNDYSEASEIFWTLPGPPDVPRQPIAGAVSNTYASIFWFPVEANGAPPVIYSLEMRESGGSQQSSFLQVYEGLGTGFVVGNLSPKTTYTFRIQASNVVGATGFVESKVVKTMAYGKPEIVELTNAEKKAAYDRWVQCWDPKTEQVFYFNKFTSQRVTEEPPELAIVREEKGLINVEETPEMLFRRKRFRFHREVRQSLHGLNFGSIMKIELQRESMFEGTLKYFQALTKADLVAKPKISFENEPGIDSGGLSKDWFLQVSKLATHNDRRLFKLCDEGFFAVDISSSQVPNFAQQFKFLGKFIAKAVFDRQTLDLPLCDVFYKRLLQLPTGMDDLHQMDAQYHKSLVWMLENDIEDVIDETFSVEMEGAGKKPVVVDLKENGRDIPVTDLNKQEYVDLVVQWRTQFGAQAQMDALVQGVTTLIPQSTIKVFDLAELKMLVNGKPTIDVEELRSCTVFQGGYDEHAQVVLWLWQALREFTTELRGQFLKFMTGTNKIPLDGFEPPLNLTKSDLDPQALPRTHTCFNQLVLPEYTSYETLVEKITFAITNAEGFELS</sequence>
<feature type="domain" description="Fibronectin type-III" evidence="8">
    <location>
        <begin position="477"/>
        <end position="570"/>
    </location>
</feature>
<dbReference type="SUPFAM" id="SSF56204">
    <property type="entry name" value="Hect, E3 ligase catalytic domain"/>
    <property type="match status" value="1"/>
</dbReference>
<accession>A0AAD9GJ11</accession>
<evidence type="ECO:0000256" key="5">
    <source>
        <dbReference type="ARBA" id="ARBA00022786"/>
    </source>
</evidence>
<dbReference type="CDD" id="cd00078">
    <property type="entry name" value="HECTc"/>
    <property type="match status" value="1"/>
</dbReference>
<dbReference type="GO" id="GO:0061630">
    <property type="term" value="F:ubiquitin protein ligase activity"/>
    <property type="evidence" value="ECO:0007669"/>
    <property type="project" value="UniProtKB-EC"/>
</dbReference>
<organism evidence="9 10">
    <name type="scientific">Phytophthora citrophthora</name>
    <dbReference type="NCBI Taxonomy" id="4793"/>
    <lineage>
        <taxon>Eukaryota</taxon>
        <taxon>Sar</taxon>
        <taxon>Stramenopiles</taxon>
        <taxon>Oomycota</taxon>
        <taxon>Peronosporomycetes</taxon>
        <taxon>Peronosporales</taxon>
        <taxon>Peronosporaceae</taxon>
        <taxon>Phytophthora</taxon>
    </lineage>
</organism>
<dbReference type="Gene3D" id="2.60.40.10">
    <property type="entry name" value="Immunoglobulins"/>
    <property type="match status" value="2"/>
</dbReference>
<dbReference type="InterPro" id="IPR013783">
    <property type="entry name" value="Ig-like_fold"/>
</dbReference>
<dbReference type="Pfam" id="PF00632">
    <property type="entry name" value="HECT"/>
    <property type="match status" value="1"/>
</dbReference>
<evidence type="ECO:0000256" key="3">
    <source>
        <dbReference type="ARBA" id="ARBA00012485"/>
    </source>
</evidence>
<keyword evidence="10" id="KW-1185">Reference proteome</keyword>
<feature type="domain" description="Fibronectin type-III" evidence="8">
    <location>
        <begin position="574"/>
        <end position="668"/>
    </location>
</feature>
<dbReference type="InterPro" id="IPR050409">
    <property type="entry name" value="E3_ubiq-protein_ligase"/>
</dbReference>
<dbReference type="Gene3D" id="3.30.2160.10">
    <property type="entry name" value="Hect, E3 ligase catalytic domain"/>
    <property type="match status" value="1"/>
</dbReference>
<dbReference type="EMBL" id="JASMQC010000016">
    <property type="protein sequence ID" value="KAK1939223.1"/>
    <property type="molecule type" value="Genomic_DNA"/>
</dbReference>